<name>A0A1I2CL40_9BACL</name>
<feature type="signal peptide" evidence="2">
    <location>
        <begin position="1"/>
        <end position="29"/>
    </location>
</feature>
<dbReference type="SUPFAM" id="SSF89550">
    <property type="entry name" value="PHP domain-like"/>
    <property type="match status" value="1"/>
</dbReference>
<evidence type="ECO:0000313" key="5">
    <source>
        <dbReference type="Proteomes" id="UP000183410"/>
    </source>
</evidence>
<feature type="region of interest" description="Disordered" evidence="1">
    <location>
        <begin position="800"/>
        <end position="824"/>
    </location>
</feature>
<dbReference type="EMBL" id="FONN01000005">
    <property type="protein sequence ID" value="SFE69057.1"/>
    <property type="molecule type" value="Genomic_DNA"/>
</dbReference>
<dbReference type="Pfam" id="PF16403">
    <property type="entry name" value="Bact_surface_Ig-like"/>
    <property type="match status" value="1"/>
</dbReference>
<dbReference type="Pfam" id="PF20578">
    <property type="entry name" value="aBig_2"/>
    <property type="match status" value="1"/>
</dbReference>
<feature type="domain" description="SLH" evidence="3">
    <location>
        <begin position="1084"/>
        <end position="1142"/>
    </location>
</feature>
<dbReference type="InterPro" id="IPR051465">
    <property type="entry name" value="Cell_Envelope_Struct_Comp"/>
</dbReference>
<dbReference type="AlphaFoldDB" id="A0A1I2CL40"/>
<evidence type="ECO:0000313" key="4">
    <source>
        <dbReference type="EMBL" id="SFE69057.1"/>
    </source>
</evidence>
<dbReference type="PANTHER" id="PTHR43308">
    <property type="entry name" value="OUTER MEMBRANE PROTEIN ALPHA-RELATED"/>
    <property type="match status" value="1"/>
</dbReference>
<feature type="chain" id="PRO_5010213206" description="SLH domain-containing protein" evidence="2">
    <location>
        <begin position="30"/>
        <end position="1142"/>
    </location>
</feature>
<dbReference type="InterPro" id="IPR013783">
    <property type="entry name" value="Ig-like_fold"/>
</dbReference>
<feature type="domain" description="SLH" evidence="3">
    <location>
        <begin position="954"/>
        <end position="1014"/>
    </location>
</feature>
<dbReference type="Gene3D" id="3.20.20.140">
    <property type="entry name" value="Metal-dependent hydrolases"/>
    <property type="match status" value="1"/>
</dbReference>
<gene>
    <name evidence="4" type="ORF">SAMN04487969_105140</name>
</gene>
<dbReference type="InterPro" id="IPR032179">
    <property type="entry name" value="Cry22Aa_Ig-like"/>
</dbReference>
<dbReference type="PROSITE" id="PS51272">
    <property type="entry name" value="SLH"/>
    <property type="match status" value="3"/>
</dbReference>
<dbReference type="Gene3D" id="2.60.220.30">
    <property type="match status" value="1"/>
</dbReference>
<organism evidence="4 5">
    <name type="scientific">Paenibacillus algorifonticola</name>
    <dbReference type="NCBI Taxonomy" id="684063"/>
    <lineage>
        <taxon>Bacteria</taxon>
        <taxon>Bacillati</taxon>
        <taxon>Bacillota</taxon>
        <taxon>Bacilli</taxon>
        <taxon>Bacillales</taxon>
        <taxon>Paenibacillaceae</taxon>
        <taxon>Paenibacillus</taxon>
    </lineage>
</organism>
<dbReference type="Pfam" id="PF00395">
    <property type="entry name" value="SLH"/>
    <property type="match status" value="3"/>
</dbReference>
<dbReference type="InterPro" id="IPR016195">
    <property type="entry name" value="Pol/histidinol_Pase-like"/>
</dbReference>
<protein>
    <recommendedName>
        <fullName evidence="3">SLH domain-containing protein</fullName>
    </recommendedName>
</protein>
<proteinExistence type="predicted"/>
<sequence>MLAHTSKKWFRLASIFPLALSLLGQSFPAATVYGAADTQANANGTASTGKWMAGEYHAHTYQSDDAQQSLKDVLDYAFNNYGMDWMALSDHLRTSSRDDEGNTISGGPIPFSQGIIQYQAPKIKQLQDAGNYQNKIIFSGFEWDMPTYDHVGVGILTDDSGSAEGLKVANQFEYLFTNRAASMFDPADVAAWDAKDSRAYSTSSDARKAISWLETNYANTSYAILNHPSRKTNSSGKTIYSASDIRDFNNAAPDVFFGMEGMPGNQMEPDRGGLNLTNPKNRTYGGADYMVAKLGGVWDALLGEGRRFWNFSNSDSHFEISGNRQYSSGYWPGQYSKNYTWVNGSNMQAVLDGMRSGKSFSVFGDLINALDFHVDGAGSKAEMGGNLQVKQGDDMTLTIRFKSPDKNNNGDAVQVDHVDLISGDVTGKAQPGTDAYSKETNDSAQVVATFTSSDWTTDADGYNVITYHLGAASKSQYFRLRGTNLGMNVDGETSNGEPLIDPKTDIADNETRFTEINKRNYKDLWFYSNPIFVTAEPYSDLQAVNDTAAAIDLGDITAVASDISLPQSGEHGTSITWSSSNHLLIGDDGKLVFRPKNDTVLNLTATVKRGDSSVAKTFYATVKGADNSGALQLQGTMSTADGQSYTSGAWTNQSVTASVYASVFSPLITVSMQLSTDGGVNYESYTDGSKVAVSEEGMHTLLFKATDNLGNEAVLPLAAKIDRTKPVITLKGESTVTLTAGNEYNEQGASASDNFGVTEAVTVTGSVNSSVPGTYTLHYNAKDLAGNAADEVNRTVYVNSRQNDSSNGNGNATPGTPSTESHALPSVEVKLDAKQGAEGSLKDVAAFKIPSGAVSADGKVSVAVVAEQEVQSAGKLQALSQTVEFTSSTGHTFNKPVEITLNYKADELQPGYTAAVYYYNELQKRWIYLGGTVKSDGTVQVSVSHFTKFAVYGYQPVEYKDLRNHWAAQYTDRLIGMNVIQGFEDQSFRPEDTVTRAQFAKMVAAALGLQTSAETTEFADDKEIPAWAKASVAAAVKAGLIHGYKENGAVLFKADQTITRAEMSTIIAGALSMVEQNTANSAGQVQFQDASSIPAWAQPSVNTAVTAGILNGYEDHTFRSGQAASRAEAAAMIYKLLQALNI</sequence>
<dbReference type="Proteomes" id="UP000183410">
    <property type="component" value="Unassembled WGS sequence"/>
</dbReference>
<feature type="domain" description="SLH" evidence="3">
    <location>
        <begin position="1015"/>
        <end position="1081"/>
    </location>
</feature>
<reference evidence="5" key="1">
    <citation type="submission" date="2016-10" db="EMBL/GenBank/DDBJ databases">
        <authorList>
            <person name="Varghese N."/>
            <person name="Submissions S."/>
        </authorList>
    </citation>
    <scope>NUCLEOTIDE SEQUENCE [LARGE SCALE GENOMIC DNA]</scope>
    <source>
        <strain evidence="5">CGMCC 1.10223</strain>
    </source>
</reference>
<accession>A0A1I2CL40</accession>
<evidence type="ECO:0000259" key="3">
    <source>
        <dbReference type="PROSITE" id="PS51272"/>
    </source>
</evidence>
<keyword evidence="2" id="KW-0732">Signal</keyword>
<dbReference type="RefSeq" id="WP_063838026.1">
    <property type="nucleotide sequence ID" value="NZ_FONN01000005.1"/>
</dbReference>
<dbReference type="InterPro" id="IPR046780">
    <property type="entry name" value="aBig_2"/>
</dbReference>
<evidence type="ECO:0000256" key="1">
    <source>
        <dbReference type="SAM" id="MobiDB-lite"/>
    </source>
</evidence>
<feature type="compositionally biased region" description="Polar residues" evidence="1">
    <location>
        <begin position="800"/>
        <end position="821"/>
    </location>
</feature>
<evidence type="ECO:0000256" key="2">
    <source>
        <dbReference type="SAM" id="SignalP"/>
    </source>
</evidence>
<dbReference type="InterPro" id="IPR001119">
    <property type="entry name" value="SLH_dom"/>
</dbReference>
<keyword evidence="5" id="KW-1185">Reference proteome</keyword>
<dbReference type="Gene3D" id="2.60.40.10">
    <property type="entry name" value="Immunoglobulins"/>
    <property type="match status" value="1"/>
</dbReference>